<dbReference type="Pfam" id="PF24877">
    <property type="entry name" value="ILV_EDD_C"/>
    <property type="match status" value="1"/>
</dbReference>
<dbReference type="InterPro" id="IPR020558">
    <property type="entry name" value="DiOHA_6PGluconate_deHydtase_CS"/>
</dbReference>
<dbReference type="PROSITE" id="PS00933">
    <property type="entry name" value="FGGY_KINASES_1"/>
    <property type="match status" value="1"/>
</dbReference>
<evidence type="ECO:0000259" key="7">
    <source>
        <dbReference type="Pfam" id="PF00920"/>
    </source>
</evidence>
<evidence type="ECO:0000256" key="4">
    <source>
        <dbReference type="ARBA" id="ARBA00023014"/>
    </source>
</evidence>
<evidence type="ECO:0000313" key="10">
    <source>
        <dbReference type="Proteomes" id="UP001273166"/>
    </source>
</evidence>
<dbReference type="InterPro" id="IPR056740">
    <property type="entry name" value="ILV_EDD_C"/>
</dbReference>
<dbReference type="InterPro" id="IPR000581">
    <property type="entry name" value="ILV_EDD_N"/>
</dbReference>
<evidence type="ECO:0000256" key="2">
    <source>
        <dbReference type="ARBA" id="ARBA00022723"/>
    </source>
</evidence>
<proteinExistence type="inferred from homology"/>
<dbReference type="GO" id="GO:0016773">
    <property type="term" value="F:phosphotransferase activity, alcohol group as acceptor"/>
    <property type="evidence" value="ECO:0007669"/>
    <property type="project" value="InterPro"/>
</dbReference>
<reference evidence="9" key="1">
    <citation type="journal article" date="2023" name="Mol. Phylogenet. Evol.">
        <title>Genome-scale phylogeny and comparative genomics of the fungal order Sordariales.</title>
        <authorList>
            <person name="Hensen N."/>
            <person name="Bonometti L."/>
            <person name="Westerberg I."/>
            <person name="Brannstrom I.O."/>
            <person name="Guillou S."/>
            <person name="Cros-Aarteil S."/>
            <person name="Calhoun S."/>
            <person name="Haridas S."/>
            <person name="Kuo A."/>
            <person name="Mondo S."/>
            <person name="Pangilinan J."/>
            <person name="Riley R."/>
            <person name="LaButti K."/>
            <person name="Andreopoulos B."/>
            <person name="Lipzen A."/>
            <person name="Chen C."/>
            <person name="Yan M."/>
            <person name="Daum C."/>
            <person name="Ng V."/>
            <person name="Clum A."/>
            <person name="Steindorff A."/>
            <person name="Ohm R.A."/>
            <person name="Martin F."/>
            <person name="Silar P."/>
            <person name="Natvig D.O."/>
            <person name="Lalanne C."/>
            <person name="Gautier V."/>
            <person name="Ament-Velasquez S.L."/>
            <person name="Kruys A."/>
            <person name="Hutchinson M.I."/>
            <person name="Powell A.J."/>
            <person name="Barry K."/>
            <person name="Miller A.N."/>
            <person name="Grigoriev I.V."/>
            <person name="Debuchy R."/>
            <person name="Gladieux P."/>
            <person name="Hiltunen Thoren M."/>
            <person name="Johannesson H."/>
        </authorList>
    </citation>
    <scope>NUCLEOTIDE SEQUENCE</scope>
    <source>
        <strain evidence="9">CBS 333.67</strain>
    </source>
</reference>
<dbReference type="EMBL" id="JAUDZG010000004">
    <property type="protein sequence ID" value="KAK3306217.1"/>
    <property type="molecule type" value="Genomic_DNA"/>
</dbReference>
<dbReference type="GO" id="GO:0005975">
    <property type="term" value="P:carbohydrate metabolic process"/>
    <property type="evidence" value="ECO:0007669"/>
    <property type="project" value="InterPro"/>
</dbReference>
<dbReference type="PANTHER" id="PTHR43183">
    <property type="entry name" value="HYPOTHETICAL DIHYDROXYACID DEHYDRATASE (EUROFUNG)-RELATED"/>
    <property type="match status" value="1"/>
</dbReference>
<dbReference type="NCBIfam" id="NF004784">
    <property type="entry name" value="PRK06131.1"/>
    <property type="match status" value="1"/>
</dbReference>
<dbReference type="PROSITE" id="PS00886">
    <property type="entry name" value="ILVD_EDD_1"/>
    <property type="match status" value="1"/>
</dbReference>
<feature type="region of interest" description="Disordered" evidence="6">
    <location>
        <begin position="1"/>
        <end position="21"/>
    </location>
</feature>
<dbReference type="GeneID" id="87889820"/>
<dbReference type="Proteomes" id="UP001273166">
    <property type="component" value="Unassembled WGS sequence"/>
</dbReference>
<protein>
    <submittedName>
        <fullName evidence="9">Dihydroxy-acid/6-phosphogluconate dehydratase</fullName>
    </submittedName>
</protein>
<keyword evidence="2" id="KW-0479">Metal-binding</keyword>
<organism evidence="9 10">
    <name type="scientific">Chaetomium strumarium</name>
    <dbReference type="NCBI Taxonomy" id="1170767"/>
    <lineage>
        <taxon>Eukaryota</taxon>
        <taxon>Fungi</taxon>
        <taxon>Dikarya</taxon>
        <taxon>Ascomycota</taxon>
        <taxon>Pezizomycotina</taxon>
        <taxon>Sordariomycetes</taxon>
        <taxon>Sordariomycetidae</taxon>
        <taxon>Sordariales</taxon>
        <taxon>Chaetomiaceae</taxon>
        <taxon>Chaetomium</taxon>
    </lineage>
</organism>
<reference evidence="9" key="2">
    <citation type="submission" date="2023-06" db="EMBL/GenBank/DDBJ databases">
        <authorList>
            <consortium name="Lawrence Berkeley National Laboratory"/>
            <person name="Mondo S.J."/>
            <person name="Hensen N."/>
            <person name="Bonometti L."/>
            <person name="Westerberg I."/>
            <person name="Brannstrom I.O."/>
            <person name="Guillou S."/>
            <person name="Cros-Aarteil S."/>
            <person name="Calhoun S."/>
            <person name="Haridas S."/>
            <person name="Kuo A."/>
            <person name="Pangilinan J."/>
            <person name="Riley R."/>
            <person name="Labutti K."/>
            <person name="Andreopoulos B."/>
            <person name="Lipzen A."/>
            <person name="Chen C."/>
            <person name="Yanf M."/>
            <person name="Daum C."/>
            <person name="Ng V."/>
            <person name="Clum A."/>
            <person name="Steindorff A."/>
            <person name="Ohm R."/>
            <person name="Martin F."/>
            <person name="Silar P."/>
            <person name="Natvig D."/>
            <person name="Lalanne C."/>
            <person name="Gautier V."/>
            <person name="Ament-Velasquez S.L."/>
            <person name="Kruys A."/>
            <person name="Hutchinson M.I."/>
            <person name="Powell A.J."/>
            <person name="Barry K."/>
            <person name="Miller A.N."/>
            <person name="Grigoriev I.V."/>
            <person name="Debuchy R."/>
            <person name="Gladieux P."/>
            <person name="Thoren M.H."/>
            <person name="Johannesson H."/>
        </authorList>
    </citation>
    <scope>NUCLEOTIDE SEQUENCE</scope>
    <source>
        <strain evidence="9">CBS 333.67</strain>
    </source>
</reference>
<evidence type="ECO:0000256" key="3">
    <source>
        <dbReference type="ARBA" id="ARBA00023004"/>
    </source>
</evidence>
<dbReference type="PANTHER" id="PTHR43183:SF1">
    <property type="entry name" value="HYPOTHETICAL DIHYDROXY-ACID DEHYDRATASE (EUROFUNG)-RELATED"/>
    <property type="match status" value="1"/>
</dbReference>
<dbReference type="InterPro" id="IPR018483">
    <property type="entry name" value="Carb_kinase_FGGY_CS"/>
</dbReference>
<gene>
    <name evidence="9" type="ORF">B0T15DRAFT_575396</name>
</gene>
<keyword evidence="5" id="KW-0456">Lyase</keyword>
<evidence type="ECO:0000256" key="5">
    <source>
        <dbReference type="ARBA" id="ARBA00023239"/>
    </source>
</evidence>
<dbReference type="GO" id="GO:0051536">
    <property type="term" value="F:iron-sulfur cluster binding"/>
    <property type="evidence" value="ECO:0007669"/>
    <property type="project" value="UniProtKB-KW"/>
</dbReference>
<sequence length="683" mass="72629">MESSPTRTEPAQPRVPPSAINADYDLSTPIDLDGVGLRQKLPSYGDAHFSLFMRKLFIKALGYSEDALSRPIVGIVNTYSSFNPCHGNIPQLLDAVKRGVQLSGGLAIDFPTISLHESFTAPTSMYLRNLMSMDTEEMIRAQPVDAVVLIGGCDKTTPAQLMGGISANKPIIHLVTGPMMPGSFQGVRVGACTDCRSNWAKFRAGAMDIEDISALNEELAPTAGTCGVMGTASTMACLLVALGMMPIHGATAPAVSSARLRIAEATGTHAVQLARQKQRLQPQAILTRESFLNAITVLQAVGGSTNALVHLMAIVNRHPALAGTITPATIDAIGRTTPLLLDLKPSGDGYMTDFHAAGGMPALLHHLRPLLHLDARTVTGRTLGEELASATASTLQSLYVDSPSSSTKRIIRPLTDPVYPSSALVVFTRGNLSPGGAAVLKASASKDRRLLHHRGKAVVFDGPADLAHRIDDPALDVDRDSVLVLRGIGPVGRNEEEEKGGGGGPSGMPEAGLIPIPRKLAAQGVTDMLRISDGRMSGTAGGTVVLHVSPEGADPGSVLGVRLLSVELEEEVIKARMEERRREMELKEEGKEEGWAARERMRGYRGLYVREVNQAEHGVDFTFLTAAGPGANGKDKGAEQAGGDVPPGYSFPKLRWIIQHSPMVIILQSPMVLCITDPEGHLF</sequence>
<feature type="region of interest" description="Disordered" evidence="6">
    <location>
        <begin position="490"/>
        <end position="512"/>
    </location>
</feature>
<dbReference type="InterPro" id="IPR052352">
    <property type="entry name" value="Sugar_Degrad_Dehydratases"/>
</dbReference>
<dbReference type="InterPro" id="IPR042096">
    <property type="entry name" value="Dihydro-acid_dehy_C"/>
</dbReference>
<feature type="domain" description="Dihydroxy-acid/6-phosphogluconate dehydratase N-terminal" evidence="7">
    <location>
        <begin position="70"/>
        <end position="385"/>
    </location>
</feature>
<dbReference type="GO" id="GO:0046872">
    <property type="term" value="F:metal ion binding"/>
    <property type="evidence" value="ECO:0007669"/>
    <property type="project" value="UniProtKB-KW"/>
</dbReference>
<evidence type="ECO:0000256" key="6">
    <source>
        <dbReference type="SAM" id="MobiDB-lite"/>
    </source>
</evidence>
<comment type="caution">
    <text evidence="9">The sequence shown here is derived from an EMBL/GenBank/DDBJ whole genome shotgun (WGS) entry which is preliminary data.</text>
</comment>
<name>A0AAJ0GU37_9PEZI</name>
<dbReference type="SUPFAM" id="SSF52016">
    <property type="entry name" value="LeuD/IlvD-like"/>
    <property type="match status" value="1"/>
</dbReference>
<dbReference type="Pfam" id="PF00920">
    <property type="entry name" value="ILVD_EDD_N"/>
    <property type="match status" value="1"/>
</dbReference>
<feature type="domain" description="Dihydroxy-acid/6-phosphogluconate dehydratase C-terminal" evidence="8">
    <location>
        <begin position="410"/>
        <end position="618"/>
    </location>
</feature>
<dbReference type="SUPFAM" id="SSF143975">
    <property type="entry name" value="IlvD/EDD N-terminal domain-like"/>
    <property type="match status" value="1"/>
</dbReference>
<evidence type="ECO:0000313" key="9">
    <source>
        <dbReference type="EMBL" id="KAK3306217.1"/>
    </source>
</evidence>
<dbReference type="InterPro" id="IPR037237">
    <property type="entry name" value="IlvD/EDD_N"/>
</dbReference>
<dbReference type="RefSeq" id="XP_062721997.1">
    <property type="nucleotide sequence ID" value="XM_062870991.1"/>
</dbReference>
<keyword evidence="10" id="KW-1185">Reference proteome</keyword>
<keyword evidence="4" id="KW-0411">Iron-sulfur</keyword>
<keyword evidence="3" id="KW-0408">Iron</keyword>
<dbReference type="Gene3D" id="3.50.30.80">
    <property type="entry name" value="IlvD/EDD C-terminal domain-like"/>
    <property type="match status" value="1"/>
</dbReference>
<comment type="similarity">
    <text evidence="1">Belongs to the IlvD/Edd family.</text>
</comment>
<accession>A0AAJ0GU37</accession>
<dbReference type="AlphaFoldDB" id="A0AAJ0GU37"/>
<evidence type="ECO:0000259" key="8">
    <source>
        <dbReference type="Pfam" id="PF24877"/>
    </source>
</evidence>
<evidence type="ECO:0000256" key="1">
    <source>
        <dbReference type="ARBA" id="ARBA00006486"/>
    </source>
</evidence>
<dbReference type="GO" id="GO:0016836">
    <property type="term" value="F:hydro-lyase activity"/>
    <property type="evidence" value="ECO:0007669"/>
    <property type="project" value="UniProtKB-ARBA"/>
</dbReference>